<keyword evidence="2" id="KW-0723">Serine/threonine-protein kinase</keyword>
<keyword evidence="12" id="KW-1015">Disulfide bond</keyword>
<keyword evidence="6" id="KW-0732">Signal</keyword>
<dbReference type="Pfam" id="PF13947">
    <property type="entry name" value="GUB_WAK_bind"/>
    <property type="match status" value="2"/>
</dbReference>
<dbReference type="InterPro" id="IPR001881">
    <property type="entry name" value="EGF-like_Ca-bd_dom"/>
</dbReference>
<evidence type="ECO:0000256" key="15">
    <source>
        <dbReference type="SAM" id="Phobius"/>
    </source>
</evidence>
<dbReference type="GO" id="GO:0007166">
    <property type="term" value="P:cell surface receptor signaling pathway"/>
    <property type="evidence" value="ECO:0000318"/>
    <property type="project" value="GO_Central"/>
</dbReference>
<evidence type="ECO:0000256" key="1">
    <source>
        <dbReference type="ARBA" id="ARBA00004479"/>
    </source>
</evidence>
<evidence type="ECO:0000256" key="6">
    <source>
        <dbReference type="ARBA" id="ARBA00022729"/>
    </source>
</evidence>
<dbReference type="GO" id="GO:0005509">
    <property type="term" value="F:calcium ion binding"/>
    <property type="evidence" value="ECO:0007669"/>
    <property type="project" value="InterPro"/>
</dbReference>
<dbReference type="Gene3D" id="3.30.200.20">
    <property type="entry name" value="Phosphorylase Kinase, domain 1"/>
    <property type="match status" value="1"/>
</dbReference>
<dbReference type="InterPro" id="IPR009030">
    <property type="entry name" value="Growth_fac_rcpt_cys_sf"/>
</dbReference>
<evidence type="ECO:0000256" key="2">
    <source>
        <dbReference type="ARBA" id="ARBA00022527"/>
    </source>
</evidence>
<dbReference type="KEGG" id="bdi:104583379"/>
<evidence type="ECO:0000256" key="11">
    <source>
        <dbReference type="ARBA" id="ARBA00023136"/>
    </source>
</evidence>
<dbReference type="SMART" id="SM00220">
    <property type="entry name" value="S_TKc"/>
    <property type="match status" value="1"/>
</dbReference>
<dbReference type="Pfam" id="PF00069">
    <property type="entry name" value="Pkinase"/>
    <property type="match status" value="1"/>
</dbReference>
<name>A0A0Q3JGH4_BRADI</name>
<evidence type="ECO:0000259" key="16">
    <source>
        <dbReference type="PROSITE" id="PS50011"/>
    </source>
</evidence>
<reference evidence="17 18" key="1">
    <citation type="journal article" date="2010" name="Nature">
        <title>Genome sequencing and analysis of the model grass Brachypodium distachyon.</title>
        <authorList>
            <consortium name="International Brachypodium Initiative"/>
        </authorList>
    </citation>
    <scope>NUCLEOTIDE SEQUENCE [LARGE SCALE GENOMIC DNA]</scope>
    <source>
        <strain evidence="17 18">Bd21</strain>
    </source>
</reference>
<feature type="domain" description="Protein kinase" evidence="16">
    <location>
        <begin position="704"/>
        <end position="978"/>
    </location>
</feature>
<dbReference type="InterPro" id="IPR011009">
    <property type="entry name" value="Kinase-like_dom_sf"/>
</dbReference>
<keyword evidence="10 15" id="KW-1133">Transmembrane helix</keyword>
<sequence length="1042" mass="114943">MNSCRRQRSVGQRATRRECQYWSEDPGDDRPNKHLMGLCLPLINSCSMGLCLPLILHYSILKQARHTLTLSITERRTGAGAAMRSTGALVSTTMFFLLVFLAAAGMAGADEEGILHIPSKAELAHCPSSCGSERDLSYGPIPISYPFGIGPGCFRPGFELTCDNTTGKLFLGNSTTIRIFGVSPQENSVRAAAVRFDVTMKPGVDDYNVSWEAPAMGVIRGGNSLFVVGCDVEFYLFGGHDTAVPIGSCMTMCVADRETMEKANVDGDCAGMGCCAIALARDMPAFRFILSRRHHAGSNTAVPSDVKVFLAQSFYFHDIYSNRTDDANNTEWPSYQIAITDQPSCESAQKNKATYACNHKSECHDLLSGGGYSCSCPPYSGLMGLGNPYIKDGCTEDYNPKPRGSCEKTCGNTSIPFPFGIEEGCYALQEFRVNCTSENLAVLDRGIQYVVDSISVNEGYVNVRTAEQKETTHTNMEVSTIFPNEPLDDLFSLSEEYQVKMWTMWWAIANLTCPMATSQEKRATYACRSLNSTCVDVTHQERGLRNSSGGIDPQFGYRCKCSRGFEGNPYIQDGCIDINECLLPNVCNGSCQNFPGTYSCKNCTHGEMFDQINGKCVTSARRYHHVLLGITIGTGSGLGSLILALGATALIKKWKRGIQKRIKRAYFKKNQGLLLEQLILDESATADKTKIFSLEELDKATNNFDATRVLGRGGHGTVYKGILSDQRVVAIKKSKIVEQTEIDQFINEVAILSQIIHRNVVKLFGCCLETEVPLLVYEFISNGTLYDLLYTDASIKCLLSWDHRIRIAVEVAGALAYLHSAAAIPIFHRDVKSSNILLDGSFTTKVSDFGASRFLSLDQTHVVTNVQGTFGYLDPEYYHTGQLTEKSDVFSFGVILVELLIRKKPVFTNDLGTKQSLSSYFVEALQQGVLTEIMDPQVMEEAGQEEIDGVASIAEACLKAKGGERPTMKEVDMRLQFVRSRRLKMRQLLPRKDGETEPFLCPITSSPVAQRNFVNNVDLRSGCISTKYSLEQEFLDSASFPR</sequence>
<dbReference type="GO" id="GO:0004674">
    <property type="term" value="F:protein serine/threonine kinase activity"/>
    <property type="evidence" value="ECO:0007669"/>
    <property type="project" value="UniProtKB-KW"/>
</dbReference>
<reference evidence="17" key="2">
    <citation type="submission" date="2017-06" db="EMBL/GenBank/DDBJ databases">
        <title>WGS assembly of Brachypodium distachyon.</title>
        <authorList>
            <consortium name="The International Brachypodium Initiative"/>
            <person name="Lucas S."/>
            <person name="Harmon-Smith M."/>
            <person name="Lail K."/>
            <person name="Tice H."/>
            <person name="Grimwood J."/>
            <person name="Bruce D."/>
            <person name="Barry K."/>
            <person name="Shu S."/>
            <person name="Lindquist E."/>
            <person name="Wang M."/>
            <person name="Pitluck S."/>
            <person name="Vogel J.P."/>
            <person name="Garvin D.F."/>
            <person name="Mockler T.C."/>
            <person name="Schmutz J."/>
            <person name="Rokhsar D."/>
            <person name="Bevan M.W."/>
        </authorList>
    </citation>
    <scope>NUCLEOTIDE SEQUENCE</scope>
    <source>
        <strain evidence="17">Bd21</strain>
    </source>
</reference>
<dbReference type="CDD" id="cd00054">
    <property type="entry name" value="EGF_CA"/>
    <property type="match status" value="1"/>
</dbReference>
<proteinExistence type="predicted"/>
<dbReference type="FunFam" id="1.10.510.10:FF:000084">
    <property type="entry name" value="Wall-associated receptor kinase 2"/>
    <property type="match status" value="1"/>
</dbReference>
<dbReference type="Gramene" id="KQK11492">
    <property type="protein sequence ID" value="KQK11492"/>
    <property type="gene ID" value="BRADI_2g60530v3"/>
</dbReference>
<evidence type="ECO:0000256" key="9">
    <source>
        <dbReference type="ARBA" id="ARBA00022840"/>
    </source>
</evidence>
<comment type="subcellular location">
    <subcellularLocation>
        <location evidence="1">Membrane</location>
        <topology evidence="1">Single-pass type I membrane protein</topology>
    </subcellularLocation>
</comment>
<dbReference type="STRING" id="15368.A0A0Q3JGH4"/>
<evidence type="ECO:0000256" key="3">
    <source>
        <dbReference type="ARBA" id="ARBA00022536"/>
    </source>
</evidence>
<feature type="transmembrane region" description="Helical" evidence="15">
    <location>
        <begin position="81"/>
        <end position="107"/>
    </location>
</feature>
<evidence type="ECO:0000256" key="12">
    <source>
        <dbReference type="ARBA" id="ARBA00023157"/>
    </source>
</evidence>
<dbReference type="PANTHER" id="PTHR27005:SF283">
    <property type="entry name" value="OS02G0633066 PROTEIN"/>
    <property type="match status" value="1"/>
</dbReference>
<dbReference type="SUPFAM" id="SSF56112">
    <property type="entry name" value="Protein kinase-like (PK-like)"/>
    <property type="match status" value="1"/>
</dbReference>
<dbReference type="CDD" id="cd14066">
    <property type="entry name" value="STKc_IRAK"/>
    <property type="match status" value="1"/>
</dbReference>
<dbReference type="InterPro" id="IPR000742">
    <property type="entry name" value="EGF"/>
</dbReference>
<accession>A0A0Q3JGH4</accession>
<keyword evidence="9 14" id="KW-0067">ATP-binding</keyword>
<keyword evidence="19" id="KW-1185">Reference proteome</keyword>
<dbReference type="InterPro" id="IPR018097">
    <property type="entry name" value="EGF_Ca-bd_CS"/>
</dbReference>
<dbReference type="InterPro" id="IPR045274">
    <property type="entry name" value="WAK-like"/>
</dbReference>
<dbReference type="InterPro" id="IPR008271">
    <property type="entry name" value="Ser/Thr_kinase_AS"/>
</dbReference>
<dbReference type="EnsemblPlants" id="KQK11492">
    <property type="protein sequence ID" value="KQK11492"/>
    <property type="gene ID" value="BRADI_2g60530v3"/>
</dbReference>
<keyword evidence="11 15" id="KW-0472">Membrane</keyword>
<organism evidence="17">
    <name type="scientific">Brachypodium distachyon</name>
    <name type="common">Purple false brome</name>
    <name type="synonym">Trachynia distachya</name>
    <dbReference type="NCBI Taxonomy" id="15368"/>
    <lineage>
        <taxon>Eukaryota</taxon>
        <taxon>Viridiplantae</taxon>
        <taxon>Streptophyta</taxon>
        <taxon>Embryophyta</taxon>
        <taxon>Tracheophyta</taxon>
        <taxon>Spermatophyta</taxon>
        <taxon>Magnoliopsida</taxon>
        <taxon>Liliopsida</taxon>
        <taxon>Poales</taxon>
        <taxon>Poaceae</taxon>
        <taxon>BOP clade</taxon>
        <taxon>Pooideae</taxon>
        <taxon>Stipodae</taxon>
        <taxon>Brachypodieae</taxon>
        <taxon>Brachypodium</taxon>
    </lineage>
</organism>
<dbReference type="SUPFAM" id="SSF57184">
    <property type="entry name" value="Growth factor receptor domain"/>
    <property type="match status" value="1"/>
</dbReference>
<protein>
    <recommendedName>
        <fullName evidence="16">Protein kinase domain-containing protein</fullName>
    </recommendedName>
</protein>
<evidence type="ECO:0000256" key="4">
    <source>
        <dbReference type="ARBA" id="ARBA00022679"/>
    </source>
</evidence>
<dbReference type="ExpressionAtlas" id="A0A0Q3JGH4">
    <property type="expression patterns" value="baseline"/>
</dbReference>
<keyword evidence="13" id="KW-0325">Glycoprotein</keyword>
<dbReference type="Gene3D" id="2.10.25.10">
    <property type="entry name" value="Laminin"/>
    <property type="match status" value="1"/>
</dbReference>
<keyword evidence="7 14" id="KW-0547">Nucleotide-binding</keyword>
<dbReference type="GO" id="GO:0030247">
    <property type="term" value="F:polysaccharide binding"/>
    <property type="evidence" value="ECO:0007669"/>
    <property type="project" value="InterPro"/>
</dbReference>
<dbReference type="InterPro" id="IPR000719">
    <property type="entry name" value="Prot_kinase_dom"/>
</dbReference>
<dbReference type="PROSITE" id="PS50011">
    <property type="entry name" value="PROTEIN_KINASE_DOM"/>
    <property type="match status" value="1"/>
</dbReference>
<evidence type="ECO:0000256" key="8">
    <source>
        <dbReference type="ARBA" id="ARBA00022777"/>
    </source>
</evidence>
<dbReference type="GO" id="GO:0005524">
    <property type="term" value="F:ATP binding"/>
    <property type="evidence" value="ECO:0007669"/>
    <property type="project" value="UniProtKB-UniRule"/>
</dbReference>
<evidence type="ECO:0000313" key="19">
    <source>
        <dbReference type="Proteomes" id="UP000008810"/>
    </source>
</evidence>
<dbReference type="GO" id="GO:0005886">
    <property type="term" value="C:plasma membrane"/>
    <property type="evidence" value="ECO:0000318"/>
    <property type="project" value="GO_Central"/>
</dbReference>
<gene>
    <name evidence="17" type="ORF">BRADI_2g60530v3</name>
</gene>
<evidence type="ECO:0000256" key="5">
    <source>
        <dbReference type="ARBA" id="ARBA00022692"/>
    </source>
</evidence>
<dbReference type="PANTHER" id="PTHR27005">
    <property type="entry name" value="WALL-ASSOCIATED RECEPTOR KINASE-LIKE 21"/>
    <property type="match status" value="1"/>
</dbReference>
<dbReference type="AlphaFoldDB" id="A0A0Q3JGH4"/>
<dbReference type="PROSITE" id="PS00108">
    <property type="entry name" value="PROTEIN_KINASE_ST"/>
    <property type="match status" value="1"/>
</dbReference>
<dbReference type="EMBL" id="CM000881">
    <property type="protein sequence ID" value="KQK11492.1"/>
    <property type="molecule type" value="Genomic_DNA"/>
</dbReference>
<evidence type="ECO:0000256" key="13">
    <source>
        <dbReference type="ARBA" id="ARBA00023180"/>
    </source>
</evidence>
<dbReference type="PROSITE" id="PS01187">
    <property type="entry name" value="EGF_CA"/>
    <property type="match status" value="1"/>
</dbReference>
<evidence type="ECO:0000256" key="10">
    <source>
        <dbReference type="ARBA" id="ARBA00022989"/>
    </source>
</evidence>
<dbReference type="InterPro" id="IPR025287">
    <property type="entry name" value="WAK_GUB"/>
</dbReference>
<dbReference type="SMART" id="SM00181">
    <property type="entry name" value="EGF"/>
    <property type="match status" value="3"/>
</dbReference>
<evidence type="ECO:0000313" key="18">
    <source>
        <dbReference type="EnsemblPlants" id="KQK11492"/>
    </source>
</evidence>
<reference evidence="18" key="3">
    <citation type="submission" date="2018-08" db="UniProtKB">
        <authorList>
            <consortium name="EnsemblPlants"/>
        </authorList>
    </citation>
    <scope>IDENTIFICATION</scope>
    <source>
        <strain evidence="18">cv. Bd21</strain>
    </source>
</reference>
<dbReference type="SMART" id="SM00179">
    <property type="entry name" value="EGF_CA"/>
    <property type="match status" value="1"/>
</dbReference>
<evidence type="ECO:0000256" key="14">
    <source>
        <dbReference type="PROSITE-ProRule" id="PRU10141"/>
    </source>
</evidence>
<evidence type="ECO:0000256" key="7">
    <source>
        <dbReference type="ARBA" id="ARBA00022741"/>
    </source>
</evidence>
<dbReference type="InterPro" id="IPR017441">
    <property type="entry name" value="Protein_kinase_ATP_BS"/>
</dbReference>
<dbReference type="Proteomes" id="UP000008810">
    <property type="component" value="Chromosome 2"/>
</dbReference>
<dbReference type="OrthoDB" id="638137at2759"/>
<feature type="binding site" evidence="14">
    <location>
        <position position="733"/>
    </location>
    <ligand>
        <name>ATP</name>
        <dbReference type="ChEBI" id="CHEBI:30616"/>
    </ligand>
</feature>
<dbReference type="Gene3D" id="1.10.510.10">
    <property type="entry name" value="Transferase(Phosphotransferase) domain 1"/>
    <property type="match status" value="1"/>
</dbReference>
<evidence type="ECO:0000313" key="17">
    <source>
        <dbReference type="EMBL" id="KQK11492.1"/>
    </source>
</evidence>
<dbReference type="PROSITE" id="PS00107">
    <property type="entry name" value="PROTEIN_KINASE_ATP"/>
    <property type="match status" value="1"/>
</dbReference>
<keyword evidence="3" id="KW-0245">EGF-like domain</keyword>
<keyword evidence="4" id="KW-0808">Transferase</keyword>
<keyword evidence="5 15" id="KW-0812">Transmembrane</keyword>
<dbReference type="FunFam" id="3.30.200.20:FF:000043">
    <property type="entry name" value="Wall-associated receptor kinase 2"/>
    <property type="match status" value="1"/>
</dbReference>
<keyword evidence="8" id="KW-0418">Kinase</keyword>